<protein>
    <submittedName>
        <fullName evidence="7">8344_t:CDS:1</fullName>
    </submittedName>
</protein>
<organism evidence="7 8">
    <name type="scientific">Cetraspora pellucida</name>
    <dbReference type="NCBI Taxonomy" id="1433469"/>
    <lineage>
        <taxon>Eukaryota</taxon>
        <taxon>Fungi</taxon>
        <taxon>Fungi incertae sedis</taxon>
        <taxon>Mucoromycota</taxon>
        <taxon>Glomeromycotina</taxon>
        <taxon>Glomeromycetes</taxon>
        <taxon>Diversisporales</taxon>
        <taxon>Gigasporaceae</taxon>
        <taxon>Cetraspora</taxon>
    </lineage>
</organism>
<evidence type="ECO:0000256" key="5">
    <source>
        <dbReference type="ARBA" id="ARBA00023136"/>
    </source>
</evidence>
<evidence type="ECO:0000256" key="4">
    <source>
        <dbReference type="ARBA" id="ARBA00022989"/>
    </source>
</evidence>
<sequence length="147" mass="16900">MSAFISWYKYHLLRRPILIQAITTGILFSTGDIIAQGLIEQKGHKEYDFSRTLRLASFGTLIAGPAGATWYRILDKYVDLKKPFLELGSSGRSDPYLINIERHQFKNSDDVFFVKNSDIICSKTKYCHFTIVYLNYGATYNLQENDV</sequence>
<dbReference type="GO" id="GO:0005739">
    <property type="term" value="C:mitochondrion"/>
    <property type="evidence" value="ECO:0007669"/>
    <property type="project" value="TreeGrafter"/>
</dbReference>
<keyword evidence="3 6" id="KW-0812">Transmembrane</keyword>
<name>A0A9N9D7U7_9GLOM</name>
<gene>
    <name evidence="7" type="ORF">CPELLU_LOCUS8179</name>
</gene>
<comment type="similarity">
    <text evidence="2 6">Belongs to the peroxisomal membrane protein PXMP2/4 family.</text>
</comment>
<evidence type="ECO:0000256" key="3">
    <source>
        <dbReference type="ARBA" id="ARBA00022692"/>
    </source>
</evidence>
<comment type="subcellular location">
    <subcellularLocation>
        <location evidence="1">Membrane</location>
        <topology evidence="1">Multi-pass membrane protein</topology>
    </subcellularLocation>
</comment>
<evidence type="ECO:0000256" key="1">
    <source>
        <dbReference type="ARBA" id="ARBA00004141"/>
    </source>
</evidence>
<evidence type="ECO:0000313" key="8">
    <source>
        <dbReference type="Proteomes" id="UP000789759"/>
    </source>
</evidence>
<feature type="transmembrane region" description="Helical" evidence="6">
    <location>
        <begin position="55"/>
        <end position="74"/>
    </location>
</feature>
<feature type="transmembrane region" description="Helical" evidence="6">
    <location>
        <begin position="12"/>
        <end position="35"/>
    </location>
</feature>
<dbReference type="Proteomes" id="UP000789759">
    <property type="component" value="Unassembled WGS sequence"/>
</dbReference>
<dbReference type="PANTHER" id="PTHR11266">
    <property type="entry name" value="PEROXISOMAL MEMBRANE PROTEIN 2, PXMP2 MPV17"/>
    <property type="match status" value="1"/>
</dbReference>
<dbReference type="PANTHER" id="PTHR11266:SF17">
    <property type="entry name" value="PROTEIN MPV17"/>
    <property type="match status" value="1"/>
</dbReference>
<evidence type="ECO:0000256" key="2">
    <source>
        <dbReference type="ARBA" id="ARBA00006824"/>
    </source>
</evidence>
<dbReference type="AlphaFoldDB" id="A0A9N9D7U7"/>
<keyword evidence="8" id="KW-1185">Reference proteome</keyword>
<dbReference type="EMBL" id="CAJVQA010005705">
    <property type="protein sequence ID" value="CAG8626429.1"/>
    <property type="molecule type" value="Genomic_DNA"/>
</dbReference>
<dbReference type="GO" id="GO:0016020">
    <property type="term" value="C:membrane"/>
    <property type="evidence" value="ECO:0007669"/>
    <property type="project" value="UniProtKB-SubCell"/>
</dbReference>
<accession>A0A9N9D7U7</accession>
<comment type="caution">
    <text evidence="7">The sequence shown here is derived from an EMBL/GenBank/DDBJ whole genome shotgun (WGS) entry which is preliminary data.</text>
</comment>
<evidence type="ECO:0000256" key="6">
    <source>
        <dbReference type="RuleBase" id="RU363053"/>
    </source>
</evidence>
<keyword evidence="5 6" id="KW-0472">Membrane</keyword>
<dbReference type="OrthoDB" id="430207at2759"/>
<dbReference type="InterPro" id="IPR007248">
    <property type="entry name" value="Mpv17_PMP22"/>
</dbReference>
<evidence type="ECO:0000313" key="7">
    <source>
        <dbReference type="EMBL" id="CAG8626429.1"/>
    </source>
</evidence>
<keyword evidence="4 6" id="KW-1133">Transmembrane helix</keyword>
<proteinExistence type="inferred from homology"/>
<reference evidence="7" key="1">
    <citation type="submission" date="2021-06" db="EMBL/GenBank/DDBJ databases">
        <authorList>
            <person name="Kallberg Y."/>
            <person name="Tangrot J."/>
            <person name="Rosling A."/>
        </authorList>
    </citation>
    <scope>NUCLEOTIDE SEQUENCE</scope>
    <source>
        <strain evidence="7">FL966</strain>
    </source>
</reference>